<protein>
    <recommendedName>
        <fullName evidence="4">Putative glucose-6-phosphate 1-epimerase</fullName>
        <ecNumber evidence="4">5.1.3.15</ecNumber>
    </recommendedName>
</protein>
<evidence type="ECO:0000313" key="5">
    <source>
        <dbReference type="EMBL" id="GLS14673.1"/>
    </source>
</evidence>
<accession>A0ABQ6C2T9</accession>
<gene>
    <name evidence="5" type="ORF">GCM10007935_21050</name>
</gene>
<dbReference type="CDD" id="cd09020">
    <property type="entry name" value="D-hex-6-P-epi_like"/>
    <property type="match status" value="1"/>
</dbReference>
<evidence type="ECO:0000256" key="3">
    <source>
        <dbReference type="ARBA" id="ARBA00023235"/>
    </source>
</evidence>
<dbReference type="EC" id="5.1.3.15" evidence="4"/>
<dbReference type="RefSeq" id="WP_284307743.1">
    <property type="nucleotide sequence ID" value="NZ_BSPB01000014.1"/>
</dbReference>
<dbReference type="InterPro" id="IPR014718">
    <property type="entry name" value="GH-type_carb-bd"/>
</dbReference>
<dbReference type="InterPro" id="IPR008183">
    <property type="entry name" value="Aldose_1/G6P_1-epimerase"/>
</dbReference>
<reference evidence="6" key="1">
    <citation type="journal article" date="2019" name="Int. J. Syst. Evol. Microbiol.">
        <title>The Global Catalogue of Microorganisms (GCM) 10K type strain sequencing project: providing services to taxonomists for standard genome sequencing and annotation.</title>
        <authorList>
            <consortium name="The Broad Institute Genomics Platform"/>
            <consortium name="The Broad Institute Genome Sequencing Center for Infectious Disease"/>
            <person name="Wu L."/>
            <person name="Ma J."/>
        </authorList>
    </citation>
    <scope>NUCLEOTIDE SEQUENCE [LARGE SCALE GENOMIC DNA]</scope>
    <source>
        <strain evidence="6">NBRC 109341</strain>
    </source>
</reference>
<dbReference type="InterPro" id="IPR011013">
    <property type="entry name" value="Gal_mutarotase_sf_dom"/>
</dbReference>
<dbReference type="InterPro" id="IPR025532">
    <property type="entry name" value="G6P_1-epimerase"/>
</dbReference>
<organism evidence="5 6">
    <name type="scientific">Hydrogenophaga electricum</name>
    <dbReference type="NCBI Taxonomy" id="1230953"/>
    <lineage>
        <taxon>Bacteria</taxon>
        <taxon>Pseudomonadati</taxon>
        <taxon>Pseudomonadota</taxon>
        <taxon>Betaproteobacteria</taxon>
        <taxon>Burkholderiales</taxon>
        <taxon>Comamonadaceae</taxon>
        <taxon>Hydrogenophaga</taxon>
    </lineage>
</organism>
<evidence type="ECO:0000256" key="4">
    <source>
        <dbReference type="PIRNR" id="PIRNR016020"/>
    </source>
</evidence>
<evidence type="ECO:0000256" key="2">
    <source>
        <dbReference type="ARBA" id="ARBA00005866"/>
    </source>
</evidence>
<sequence length="287" mass="30433">MNSAGDTPVHERVALQQLACHRLYWPGGDAVCVAEHGAQVLSWMAGGSERLYLSPRAVLDGSAAIRGGIPVCWPQFSDRGLLPRHGWVRQVPWRFARAELGVAEASLRFEIDPAACRPAGVDWPHRCRLALTVTLSSGCLTVSLAIHNEGPTVLPFTGALHTYLALDDANRASVSGWPDGGRGWDSVRGTPCPVLPALPLQGEIDRILPAASEGLRVDDGPKRLGVAQVGWSDTVVWNPGPDKAAAMADLPPGGERRLACVEAAQALAVAEVAPGATWVGHQRLVLA</sequence>
<proteinExistence type="inferred from homology"/>
<evidence type="ECO:0000313" key="6">
    <source>
        <dbReference type="Proteomes" id="UP001156903"/>
    </source>
</evidence>
<dbReference type="SUPFAM" id="SSF74650">
    <property type="entry name" value="Galactose mutarotase-like"/>
    <property type="match status" value="1"/>
</dbReference>
<dbReference type="PANTHER" id="PTHR11122:SF13">
    <property type="entry name" value="GLUCOSE-6-PHOSPHATE 1-EPIMERASE"/>
    <property type="match status" value="1"/>
</dbReference>
<dbReference type="Gene3D" id="2.70.98.10">
    <property type="match status" value="1"/>
</dbReference>
<keyword evidence="3 4" id="KW-0413">Isomerase</keyword>
<keyword evidence="6" id="KW-1185">Reference proteome</keyword>
<dbReference type="EMBL" id="BSPB01000014">
    <property type="protein sequence ID" value="GLS14673.1"/>
    <property type="molecule type" value="Genomic_DNA"/>
</dbReference>
<dbReference type="PANTHER" id="PTHR11122">
    <property type="entry name" value="APOSPORY-ASSOCIATED PROTEIN C-RELATED"/>
    <property type="match status" value="1"/>
</dbReference>
<comment type="similarity">
    <text evidence="2 4">Belongs to the glucose-6-phosphate 1-epimerase family.</text>
</comment>
<dbReference type="Proteomes" id="UP001156903">
    <property type="component" value="Unassembled WGS sequence"/>
</dbReference>
<dbReference type="PIRSF" id="PIRSF016020">
    <property type="entry name" value="PHexose_mutarotase"/>
    <property type="match status" value="1"/>
</dbReference>
<evidence type="ECO:0000256" key="1">
    <source>
        <dbReference type="ARBA" id="ARBA00001096"/>
    </source>
</evidence>
<comment type="catalytic activity">
    <reaction evidence="1">
        <text>alpha-D-glucose 6-phosphate = beta-D-glucose 6-phosphate</text>
        <dbReference type="Rhea" id="RHEA:16249"/>
        <dbReference type="ChEBI" id="CHEBI:58225"/>
        <dbReference type="ChEBI" id="CHEBI:58247"/>
        <dbReference type="EC" id="5.1.3.15"/>
    </reaction>
</comment>
<dbReference type="Pfam" id="PF01263">
    <property type="entry name" value="Aldose_epim"/>
    <property type="match status" value="1"/>
</dbReference>
<comment type="caution">
    <text evidence="5">The sequence shown here is derived from an EMBL/GenBank/DDBJ whole genome shotgun (WGS) entry which is preliminary data.</text>
</comment>
<name>A0ABQ6C2T9_9BURK</name>